<protein>
    <recommendedName>
        <fullName evidence="3">Small ribosomal subunit protein uS17 N-terminal domain-containing protein</fullName>
    </recommendedName>
</protein>
<dbReference type="Proteomes" id="UP000289738">
    <property type="component" value="Chromosome B10"/>
</dbReference>
<dbReference type="Pfam" id="PF16205">
    <property type="entry name" value="Ribosomal_S17_N"/>
    <property type="match status" value="1"/>
</dbReference>
<feature type="domain" description="Small ribosomal subunit protein uS17 N-terminal" evidence="3">
    <location>
        <begin position="96"/>
        <end position="132"/>
    </location>
</feature>
<sequence length="165" mass="17989">MKNPATSAPLRACRTVRASVPLPPWQLAITGDNQAPEPPPSLSSSITLHHQPPTRLSPFSTFLTLLTCLCSPLRLFLMLPPPSEIAPAEIVGGTEACKAISLGFKTPRDAIQGTYINKKFPSTATISIQGCIVAGICHSAKMTKIRRTYLHFIQKYQRQGFSTFL</sequence>
<comment type="caution">
    <text evidence="4">The sequence shown here is derived from an EMBL/GenBank/DDBJ whole genome shotgun (WGS) entry which is preliminary data.</text>
</comment>
<dbReference type="InterPro" id="IPR032440">
    <property type="entry name" value="Ribosomal_uS17_N"/>
</dbReference>
<evidence type="ECO:0000256" key="2">
    <source>
        <dbReference type="ARBA" id="ARBA00023274"/>
    </source>
</evidence>
<evidence type="ECO:0000256" key="1">
    <source>
        <dbReference type="ARBA" id="ARBA00022980"/>
    </source>
</evidence>
<dbReference type="EMBL" id="SDMP01000020">
    <property type="protein sequence ID" value="RYQ83960.1"/>
    <property type="molecule type" value="Genomic_DNA"/>
</dbReference>
<evidence type="ECO:0000313" key="5">
    <source>
        <dbReference type="Proteomes" id="UP000289738"/>
    </source>
</evidence>
<dbReference type="PANTHER" id="PTHR10744:SF9">
    <property type="entry name" value="40S RIBOSOMAL PROTEIN S11-RELATED"/>
    <property type="match status" value="1"/>
</dbReference>
<keyword evidence="1" id="KW-0689">Ribosomal protein</keyword>
<organism evidence="4 5">
    <name type="scientific">Arachis hypogaea</name>
    <name type="common">Peanut</name>
    <dbReference type="NCBI Taxonomy" id="3818"/>
    <lineage>
        <taxon>Eukaryota</taxon>
        <taxon>Viridiplantae</taxon>
        <taxon>Streptophyta</taxon>
        <taxon>Embryophyta</taxon>
        <taxon>Tracheophyta</taxon>
        <taxon>Spermatophyta</taxon>
        <taxon>Magnoliopsida</taxon>
        <taxon>eudicotyledons</taxon>
        <taxon>Gunneridae</taxon>
        <taxon>Pentapetalae</taxon>
        <taxon>rosids</taxon>
        <taxon>fabids</taxon>
        <taxon>Fabales</taxon>
        <taxon>Fabaceae</taxon>
        <taxon>Papilionoideae</taxon>
        <taxon>50 kb inversion clade</taxon>
        <taxon>dalbergioids sensu lato</taxon>
        <taxon>Dalbergieae</taxon>
        <taxon>Pterocarpus clade</taxon>
        <taxon>Arachis</taxon>
    </lineage>
</organism>
<evidence type="ECO:0000313" key="4">
    <source>
        <dbReference type="EMBL" id="RYQ83960.1"/>
    </source>
</evidence>
<gene>
    <name evidence="4" type="ORF">Ahy_B10g102850</name>
</gene>
<dbReference type="GO" id="GO:0003735">
    <property type="term" value="F:structural constituent of ribosome"/>
    <property type="evidence" value="ECO:0007669"/>
    <property type="project" value="InterPro"/>
</dbReference>
<evidence type="ECO:0000259" key="3">
    <source>
        <dbReference type="Pfam" id="PF16205"/>
    </source>
</evidence>
<dbReference type="AlphaFoldDB" id="A0A444X2Q9"/>
<name>A0A444X2Q9_ARAHY</name>
<dbReference type="GO" id="GO:0022627">
    <property type="term" value="C:cytosolic small ribosomal subunit"/>
    <property type="evidence" value="ECO:0007669"/>
    <property type="project" value="TreeGrafter"/>
</dbReference>
<dbReference type="STRING" id="3818.A0A444X2Q9"/>
<reference evidence="4 5" key="1">
    <citation type="submission" date="2019-01" db="EMBL/GenBank/DDBJ databases">
        <title>Sequencing of cultivated peanut Arachis hypogaea provides insights into genome evolution and oil improvement.</title>
        <authorList>
            <person name="Chen X."/>
        </authorList>
    </citation>
    <scope>NUCLEOTIDE SEQUENCE [LARGE SCALE GENOMIC DNA]</scope>
    <source>
        <strain evidence="5">cv. Fuhuasheng</strain>
        <tissue evidence="4">Leaves</tissue>
    </source>
</reference>
<dbReference type="InterPro" id="IPR000266">
    <property type="entry name" value="Ribosomal_uS17"/>
</dbReference>
<keyword evidence="5" id="KW-1185">Reference proteome</keyword>
<dbReference type="PANTHER" id="PTHR10744">
    <property type="entry name" value="40S RIBOSOMAL PROTEIN S11 FAMILY MEMBER"/>
    <property type="match status" value="1"/>
</dbReference>
<dbReference type="GO" id="GO:0006412">
    <property type="term" value="P:translation"/>
    <property type="evidence" value="ECO:0007669"/>
    <property type="project" value="InterPro"/>
</dbReference>
<accession>A0A444X2Q9</accession>
<dbReference type="Gene3D" id="2.40.50.1000">
    <property type="match status" value="1"/>
</dbReference>
<proteinExistence type="predicted"/>
<keyword evidence="2" id="KW-0687">Ribonucleoprotein</keyword>